<evidence type="ECO:0000256" key="3">
    <source>
        <dbReference type="PROSITE-ProRule" id="PRU00492"/>
    </source>
</evidence>
<evidence type="ECO:0000313" key="5">
    <source>
        <dbReference type="EMBL" id="CAK9038889.1"/>
    </source>
</evidence>
<dbReference type="PANTHER" id="PTHR11573:SF6">
    <property type="entry name" value="RIBONUCLEOSIDE-DIPHOSPHATE REDUCTASE LARGE SUBUNIT"/>
    <property type="match status" value="1"/>
</dbReference>
<dbReference type="SUPFAM" id="SSF48168">
    <property type="entry name" value="R1 subunit of ribonucleotide reductase, N-terminal domain"/>
    <property type="match status" value="1"/>
</dbReference>
<dbReference type="PROSITE" id="PS51161">
    <property type="entry name" value="ATP_CONE"/>
    <property type="match status" value="1"/>
</dbReference>
<protein>
    <submittedName>
        <fullName evidence="5">Ribonucleoside-diphosphate reductase large chain 1 (Ribonucleotide reductase R1 subunit 1) (Ribonucleotide reductase large subunit 1)</fullName>
    </submittedName>
</protein>
<proteinExistence type="predicted"/>
<feature type="domain" description="ATP-cone" evidence="4">
    <location>
        <begin position="18"/>
        <end position="109"/>
    </location>
</feature>
<dbReference type="Pfam" id="PF03477">
    <property type="entry name" value="ATP-cone"/>
    <property type="match status" value="1"/>
</dbReference>
<gene>
    <name evidence="5" type="ORF">SCF082_LOCUS22818</name>
</gene>
<keyword evidence="6" id="KW-1185">Reference proteome</keyword>
<accession>A0ABP0LLD6</accession>
<dbReference type="InterPro" id="IPR005144">
    <property type="entry name" value="ATP-cone_dom"/>
</dbReference>
<evidence type="ECO:0000259" key="4">
    <source>
        <dbReference type="PROSITE" id="PS51161"/>
    </source>
</evidence>
<reference evidence="5 6" key="1">
    <citation type="submission" date="2024-02" db="EMBL/GenBank/DDBJ databases">
        <authorList>
            <person name="Chen Y."/>
            <person name="Shah S."/>
            <person name="Dougan E. K."/>
            <person name="Thang M."/>
            <person name="Chan C."/>
        </authorList>
    </citation>
    <scope>NUCLEOTIDE SEQUENCE [LARGE SCALE GENOMIC DNA]</scope>
</reference>
<organism evidence="5 6">
    <name type="scientific">Durusdinium trenchii</name>
    <dbReference type="NCBI Taxonomy" id="1381693"/>
    <lineage>
        <taxon>Eukaryota</taxon>
        <taxon>Sar</taxon>
        <taxon>Alveolata</taxon>
        <taxon>Dinophyceae</taxon>
        <taxon>Suessiales</taxon>
        <taxon>Symbiodiniaceae</taxon>
        <taxon>Durusdinium</taxon>
    </lineage>
</organism>
<dbReference type="PANTHER" id="PTHR11573">
    <property type="entry name" value="RIBONUCLEOSIDE-DIPHOSPHATE REDUCTASE LARGE CHAIN"/>
    <property type="match status" value="1"/>
</dbReference>
<evidence type="ECO:0000313" key="6">
    <source>
        <dbReference type="Proteomes" id="UP001642464"/>
    </source>
</evidence>
<dbReference type="InterPro" id="IPR008926">
    <property type="entry name" value="RNR_R1-su_N"/>
</dbReference>
<keyword evidence="2 3" id="KW-0067">ATP-binding</keyword>
<evidence type="ECO:0000256" key="1">
    <source>
        <dbReference type="ARBA" id="ARBA00022741"/>
    </source>
</evidence>
<name>A0ABP0LLD6_9DINO</name>
<dbReference type="EMBL" id="CAXAMM010016458">
    <property type="protein sequence ID" value="CAK9038889.1"/>
    <property type="molecule type" value="Genomic_DNA"/>
</dbReference>
<keyword evidence="1 3" id="KW-0547">Nucleotide-binding</keyword>
<sequence>MNSQRCHVGASPAKSMAMYVVKRNGKTQEVKFDNITKRIRTLCQGLDMQFINPVLITQKVVEGFYQGITTAEVDRLAAETCAYMSQKHPDFSTLAARIAVSNLHKNTSDSFVETCRLLFTYRDLQGKRLSVGLIQTSSSERIGEDDW</sequence>
<dbReference type="Proteomes" id="UP001642464">
    <property type="component" value="Unassembled WGS sequence"/>
</dbReference>
<evidence type="ECO:0000256" key="2">
    <source>
        <dbReference type="ARBA" id="ARBA00022840"/>
    </source>
</evidence>
<dbReference type="InterPro" id="IPR039718">
    <property type="entry name" value="Rrm1"/>
</dbReference>
<comment type="caution">
    <text evidence="5">The sequence shown here is derived from an EMBL/GenBank/DDBJ whole genome shotgun (WGS) entry which is preliminary data.</text>
</comment>